<evidence type="ECO:0000259" key="2">
    <source>
        <dbReference type="PROSITE" id="PS50966"/>
    </source>
</evidence>
<dbReference type="EMBL" id="CP007457">
    <property type="protein sequence ID" value="AIZ16148.1"/>
    <property type="molecule type" value="Genomic_DNA"/>
</dbReference>
<dbReference type="OrthoDB" id="3223552at2"/>
<evidence type="ECO:0000313" key="4">
    <source>
        <dbReference type="Proteomes" id="UP000030636"/>
    </source>
</evidence>
<dbReference type="GO" id="GO:0008270">
    <property type="term" value="F:zinc ion binding"/>
    <property type="evidence" value="ECO:0007669"/>
    <property type="project" value="UniProtKB-KW"/>
</dbReference>
<feature type="domain" description="SWIM-type" evidence="2">
    <location>
        <begin position="300"/>
        <end position="338"/>
    </location>
</feature>
<dbReference type="Proteomes" id="UP000030636">
    <property type="component" value="Chromosome"/>
</dbReference>
<protein>
    <submittedName>
        <fullName evidence="3">DNA-binding protein</fullName>
    </submittedName>
</protein>
<keyword evidence="1" id="KW-0479">Metal-binding</keyword>
<dbReference type="HOGENOM" id="CLU_522414_0_0_11"/>
<sequence>MVRRQCVCGGPLKGLRHTGPEMFGFIPSSSLAHYNYDCSFEMGVTLPGGRVLEQCPNCGAMVLCEYPTLDGSLRGDDPLITYGPGTVYEQCDIDAVPVTYRSFRALMSSGVTGGIMYSGAFRTNLAEVFGTTEDKLPSWKVVKDAVRDPMHNTMDEWWYASIGRNFIVLYENSKVLLPVSAWHRIPGTEIKNANIVRINELNTDPLRVHALDTVEMTISEQALDIPDERRRALALGNSARKRMLDSAIHVGRKLRDLPQWASPESLERGTALIRDGHVDSLIETAFGIRHIEVHDGERTEQVDILMRHDVLAKAVCTCADAQAKRICPHIVVAVLEMARYYSFRILIPQDRLPVRSHRSSDAVAVEDQGDNYNHYVDVVAMVREERNARPDYRWLSSFIEPFTMGDKPLYHVEFMDSAVMGLPSVGYCVYSKTVLGFIDLVINRGDEDYLDTMRDYGLDKDVHLDILNVDSMDARLLCALITMAVYRERRNEGFLAECLENGQLVRMLRRLRALDGEAPQGGQ</sequence>
<dbReference type="InterPro" id="IPR045425">
    <property type="entry name" value="DUF6508"/>
</dbReference>
<dbReference type="AlphaFoldDB" id="A0A0A7I7D0"/>
<evidence type="ECO:0000256" key="1">
    <source>
        <dbReference type="PROSITE-ProRule" id="PRU00325"/>
    </source>
</evidence>
<dbReference type="STRING" id="1447715.AH67_03730"/>
<name>A0A0A7I7D0_9BIFI</name>
<dbReference type="GO" id="GO:0003677">
    <property type="term" value="F:DNA binding"/>
    <property type="evidence" value="ECO:0007669"/>
    <property type="project" value="UniProtKB-KW"/>
</dbReference>
<dbReference type="KEGG" id="bpsp:AH67_03730"/>
<keyword evidence="1" id="KW-0863">Zinc-finger</keyword>
<evidence type="ECO:0000313" key="3">
    <source>
        <dbReference type="EMBL" id="AIZ16148.1"/>
    </source>
</evidence>
<dbReference type="PROSITE" id="PS50966">
    <property type="entry name" value="ZF_SWIM"/>
    <property type="match status" value="1"/>
</dbReference>
<keyword evidence="1" id="KW-0862">Zinc</keyword>
<keyword evidence="3" id="KW-0238">DNA-binding</keyword>
<reference evidence="3 4" key="1">
    <citation type="journal article" date="2015" name="Genome Announc.">
        <title>Bifidobacterium pseudolongum Strain PV8-2, Isolated from a Stool Sample of an Anemic Kenyan Infant.</title>
        <authorList>
            <person name="Vazquez-Gutierrez P."/>
            <person name="Lacroix C."/>
            <person name="Chassard C."/>
            <person name="Klumpp J."/>
            <person name="Stevens M.J."/>
            <person name="Jans C."/>
        </authorList>
    </citation>
    <scope>NUCLEOTIDE SEQUENCE [LARGE SCALE GENOMIC DNA]</scope>
    <source>
        <strain evidence="3 4">PV8-2</strain>
    </source>
</reference>
<proteinExistence type="predicted"/>
<dbReference type="InterPro" id="IPR007527">
    <property type="entry name" value="Znf_SWIM"/>
</dbReference>
<keyword evidence="4" id="KW-1185">Reference proteome</keyword>
<dbReference type="Pfam" id="PF20118">
    <property type="entry name" value="DUF6508"/>
    <property type="match status" value="1"/>
</dbReference>
<organism evidence="3 4">
    <name type="scientific">Bifidobacterium pseudolongum PV8-2</name>
    <dbReference type="NCBI Taxonomy" id="1447715"/>
    <lineage>
        <taxon>Bacteria</taxon>
        <taxon>Bacillati</taxon>
        <taxon>Actinomycetota</taxon>
        <taxon>Actinomycetes</taxon>
        <taxon>Bifidobacteriales</taxon>
        <taxon>Bifidobacteriaceae</taxon>
        <taxon>Bifidobacterium</taxon>
    </lineage>
</organism>
<accession>A0A0A7I7D0</accession>
<gene>
    <name evidence="3" type="ORF">AH67_03730</name>
</gene>